<keyword evidence="2" id="KW-1185">Reference proteome</keyword>
<sequence>MGWLDQNVCSCNHESDMDGSAEEGARLNRLKHKWEPILGRGEKYCRTSSATALAIGAYSDAQASRDYEKNEQLIAAIETEELLGTIPHLERRKAAGADDLDTGTPEEMAASLVEVCNVLLTEGFLHPHFLNRL</sequence>
<organism evidence="1 2">
    <name type="scientific">Peronosclerospora sorghi</name>
    <dbReference type="NCBI Taxonomy" id="230839"/>
    <lineage>
        <taxon>Eukaryota</taxon>
        <taxon>Sar</taxon>
        <taxon>Stramenopiles</taxon>
        <taxon>Oomycota</taxon>
        <taxon>Peronosporomycetes</taxon>
        <taxon>Peronosporales</taxon>
        <taxon>Peronosporaceae</taxon>
        <taxon>Peronosclerospora</taxon>
    </lineage>
</organism>
<proteinExistence type="predicted"/>
<comment type="caution">
    <text evidence="1">The sequence shown here is derived from an EMBL/GenBank/DDBJ whole genome shotgun (WGS) entry which is preliminary data.</text>
</comment>
<evidence type="ECO:0000313" key="2">
    <source>
        <dbReference type="Proteomes" id="UP001163321"/>
    </source>
</evidence>
<reference evidence="1 2" key="1">
    <citation type="journal article" date="2022" name="bioRxiv">
        <title>The genome of the oomycete Peronosclerospora sorghi, a cosmopolitan pathogen of maize and sorghum, is inflated with dispersed pseudogenes.</title>
        <authorList>
            <person name="Fletcher K."/>
            <person name="Martin F."/>
            <person name="Isakeit T."/>
            <person name="Cavanaugh K."/>
            <person name="Magill C."/>
            <person name="Michelmore R."/>
        </authorList>
    </citation>
    <scope>NUCLEOTIDE SEQUENCE [LARGE SCALE GENOMIC DNA]</scope>
    <source>
        <strain evidence="1">P6</strain>
    </source>
</reference>
<dbReference type="EMBL" id="CM047583">
    <property type="protein sequence ID" value="KAI9913550.1"/>
    <property type="molecule type" value="Genomic_DNA"/>
</dbReference>
<name>A0ACC0W5Y7_9STRA</name>
<protein>
    <submittedName>
        <fullName evidence="1">Uncharacterized protein</fullName>
    </submittedName>
</protein>
<gene>
    <name evidence="1" type="ORF">PsorP6_004871</name>
</gene>
<accession>A0ACC0W5Y7</accession>
<dbReference type="Proteomes" id="UP001163321">
    <property type="component" value="Chromosome 4"/>
</dbReference>
<evidence type="ECO:0000313" key="1">
    <source>
        <dbReference type="EMBL" id="KAI9913550.1"/>
    </source>
</evidence>